<organism evidence="11 12">
    <name type="scientific">Candidatus Gottesmanbacteria bacterium GW2011_GWA2_43_14</name>
    <dbReference type="NCBI Taxonomy" id="1618443"/>
    <lineage>
        <taxon>Bacteria</taxon>
        <taxon>Candidatus Gottesmaniibacteriota</taxon>
    </lineage>
</organism>
<evidence type="ECO:0000256" key="10">
    <source>
        <dbReference type="SAM" id="MobiDB-lite"/>
    </source>
</evidence>
<dbReference type="InterPro" id="IPR002423">
    <property type="entry name" value="Cpn60/GroEL/TCP-1"/>
</dbReference>
<keyword evidence="9" id="KW-0175">Coiled coil</keyword>
<evidence type="ECO:0000313" key="12">
    <source>
        <dbReference type="Proteomes" id="UP000034894"/>
    </source>
</evidence>
<evidence type="ECO:0000256" key="9">
    <source>
        <dbReference type="SAM" id="Coils"/>
    </source>
</evidence>
<protein>
    <recommendedName>
        <fullName evidence="6">Chaperonin GroEL</fullName>
        <ecNumber evidence="6">5.6.1.7</ecNumber>
    </recommendedName>
    <alternativeName>
        <fullName evidence="6">60 kDa chaperonin</fullName>
    </alternativeName>
    <alternativeName>
        <fullName evidence="6">Chaperonin-60</fullName>
        <shortName evidence="6">Cpn60</shortName>
    </alternativeName>
</protein>
<dbReference type="EMBL" id="LCFP01000003">
    <property type="protein sequence ID" value="KKS98203.1"/>
    <property type="molecule type" value="Genomic_DNA"/>
</dbReference>
<dbReference type="NCBIfam" id="NF009488">
    <property type="entry name" value="PRK12850.1"/>
    <property type="match status" value="1"/>
</dbReference>
<sequence length="550" mass="59119">MAKQLKFAEDARQSILKGVNTLAKAVVTTLGPKGRNVALDRKWGAPTVVHDGVTVAKEIELEDPFENMGAQLIKEAASKTNDDAGDGTTTATLLAQAIINDGLKNITAGANPMILKNGLSKGMEAVIAELRNMSKKIKGKDEIAQVATISAGDETIGNLIAEALEKVGKDGVVTVEEGKGLAMEIDYKEGMEFDKGFASAYFVTNPDRMEAEIEDPYVLITDKKISSVQTELLPFLENFIKISKNLVIIADEIEGEALATLVVNKLRGTFNTLAIKAPGFGDRRKSMLEDIAILTGGKVISEDMGRKLENVTVEDCGRADRIWADKENTRIIGGKGEKKIIQARIAQIRREIEETTSEFDREKLQERLAKLSGGVAVINVGAATEVEMKEKKERVNDAVSATKAAIEEGIVPGGGVALLRARNVLEKTKKEMSIEDERTGIDILYRSLSEPVRRIAQNAGSDAGWVVRKVEDAKTADYGFNAMTMEFGSMVAAGILDPAKVTRLALQNAVSIGSMVLTTEAMICDLPEKKEAPSMPPGGGMGGMGGMGDY</sequence>
<evidence type="ECO:0000256" key="8">
    <source>
        <dbReference type="RuleBase" id="RU000419"/>
    </source>
</evidence>
<feature type="binding site" evidence="6">
    <location>
        <position position="497"/>
    </location>
    <ligand>
        <name>ATP</name>
        <dbReference type="ChEBI" id="CHEBI:30616"/>
    </ligand>
</feature>
<dbReference type="NCBIfam" id="NF009487">
    <property type="entry name" value="PRK12849.1"/>
    <property type="match status" value="1"/>
</dbReference>
<dbReference type="InterPro" id="IPR018370">
    <property type="entry name" value="Chaperonin_Cpn60_CS"/>
</dbReference>
<keyword evidence="6" id="KW-0963">Cytoplasm</keyword>
<dbReference type="GO" id="GO:0042026">
    <property type="term" value="P:protein refolding"/>
    <property type="evidence" value="ECO:0007669"/>
    <property type="project" value="UniProtKB-UniRule"/>
</dbReference>
<keyword evidence="5 6" id="KW-0413">Isomerase</keyword>
<name>A0A0G1GHD8_9BACT</name>
<keyword evidence="2 6" id="KW-0547">Nucleotide-binding</keyword>
<dbReference type="EC" id="5.6.1.7" evidence="6"/>
<evidence type="ECO:0000256" key="7">
    <source>
        <dbReference type="RuleBase" id="RU000418"/>
    </source>
</evidence>
<dbReference type="PATRIC" id="fig|1618443.3.peg.592"/>
<dbReference type="InterPro" id="IPR027410">
    <property type="entry name" value="TCP-1-like_intermed_sf"/>
</dbReference>
<accession>A0A0G1GHD8</accession>
<keyword evidence="4 6" id="KW-0143">Chaperone</keyword>
<feature type="binding site" evidence="6">
    <location>
        <begin position="86"/>
        <end position="90"/>
    </location>
    <ligand>
        <name>ATP</name>
        <dbReference type="ChEBI" id="CHEBI:30616"/>
    </ligand>
</feature>
<comment type="subcellular location">
    <subcellularLocation>
        <location evidence="6">Cytoplasm</location>
    </subcellularLocation>
</comment>
<dbReference type="NCBIfam" id="NF009489">
    <property type="entry name" value="PRK12851.1"/>
    <property type="match status" value="1"/>
</dbReference>
<dbReference type="SUPFAM" id="SSF48592">
    <property type="entry name" value="GroEL equatorial domain-like"/>
    <property type="match status" value="1"/>
</dbReference>
<feature type="binding site" evidence="6">
    <location>
        <position position="414"/>
    </location>
    <ligand>
        <name>ATP</name>
        <dbReference type="ChEBI" id="CHEBI:30616"/>
    </ligand>
</feature>
<evidence type="ECO:0000256" key="3">
    <source>
        <dbReference type="ARBA" id="ARBA00022840"/>
    </source>
</evidence>
<evidence type="ECO:0000256" key="2">
    <source>
        <dbReference type="ARBA" id="ARBA00022741"/>
    </source>
</evidence>
<dbReference type="Gene3D" id="3.50.7.10">
    <property type="entry name" value="GroEL"/>
    <property type="match status" value="1"/>
</dbReference>
<dbReference type="NCBIfam" id="NF000592">
    <property type="entry name" value="PRK00013.1"/>
    <property type="match status" value="1"/>
</dbReference>
<dbReference type="CDD" id="cd03344">
    <property type="entry name" value="GroEL"/>
    <property type="match status" value="1"/>
</dbReference>
<evidence type="ECO:0000256" key="1">
    <source>
        <dbReference type="ARBA" id="ARBA00006607"/>
    </source>
</evidence>
<dbReference type="Proteomes" id="UP000034894">
    <property type="component" value="Unassembled WGS sequence"/>
</dbReference>
<feature type="binding site" evidence="6">
    <location>
        <begin position="29"/>
        <end position="32"/>
    </location>
    <ligand>
        <name>ATP</name>
        <dbReference type="ChEBI" id="CHEBI:30616"/>
    </ligand>
</feature>
<keyword evidence="3 6" id="KW-0067">ATP-binding</keyword>
<dbReference type="PRINTS" id="PR00298">
    <property type="entry name" value="CHAPERONIN60"/>
</dbReference>
<dbReference type="FunFam" id="3.50.7.10:FF:000001">
    <property type="entry name" value="60 kDa chaperonin"/>
    <property type="match status" value="1"/>
</dbReference>
<dbReference type="Gene3D" id="1.10.560.10">
    <property type="entry name" value="GroEL-like equatorial domain"/>
    <property type="match status" value="1"/>
</dbReference>
<evidence type="ECO:0000256" key="6">
    <source>
        <dbReference type="HAMAP-Rule" id="MF_00600"/>
    </source>
</evidence>
<comment type="subunit">
    <text evidence="6 8">Forms a cylinder of 14 subunits composed of two heptameric rings stacked back-to-back. Interacts with the co-chaperonin GroES.</text>
</comment>
<dbReference type="GO" id="GO:0051082">
    <property type="term" value="F:unfolded protein binding"/>
    <property type="evidence" value="ECO:0007669"/>
    <property type="project" value="UniProtKB-UniRule"/>
</dbReference>
<evidence type="ECO:0000256" key="5">
    <source>
        <dbReference type="ARBA" id="ARBA00023235"/>
    </source>
</evidence>
<dbReference type="PROSITE" id="PS00296">
    <property type="entry name" value="CHAPERONINS_CPN60"/>
    <property type="match status" value="1"/>
</dbReference>
<reference evidence="11 12" key="1">
    <citation type="journal article" date="2015" name="Nature">
        <title>rRNA introns, odd ribosomes, and small enigmatic genomes across a large radiation of phyla.</title>
        <authorList>
            <person name="Brown C.T."/>
            <person name="Hug L.A."/>
            <person name="Thomas B.C."/>
            <person name="Sharon I."/>
            <person name="Castelle C.J."/>
            <person name="Singh A."/>
            <person name="Wilkins M.J."/>
            <person name="Williams K.H."/>
            <person name="Banfield J.F."/>
        </authorList>
    </citation>
    <scope>NUCLEOTIDE SEQUENCE [LARGE SCALE GENOMIC DNA]</scope>
</reference>
<dbReference type="STRING" id="1618443.UV73_C0003G0145"/>
<gene>
    <name evidence="6" type="primary">groEL</name>
    <name evidence="6" type="synonym">groL</name>
    <name evidence="11" type="ORF">UV73_C0003G0145</name>
</gene>
<proteinExistence type="inferred from homology"/>
<evidence type="ECO:0000256" key="4">
    <source>
        <dbReference type="ARBA" id="ARBA00023186"/>
    </source>
</evidence>
<comment type="similarity">
    <text evidence="1 6 7">Belongs to the chaperonin (HSP60) family.</text>
</comment>
<dbReference type="SUPFAM" id="SSF52029">
    <property type="entry name" value="GroEL apical domain-like"/>
    <property type="match status" value="1"/>
</dbReference>
<dbReference type="NCBIfam" id="TIGR02348">
    <property type="entry name" value="GroEL"/>
    <property type="match status" value="1"/>
</dbReference>
<dbReference type="AlphaFoldDB" id="A0A0G1GHD8"/>
<dbReference type="PANTHER" id="PTHR45633">
    <property type="entry name" value="60 KDA HEAT SHOCK PROTEIN, MITOCHONDRIAL"/>
    <property type="match status" value="1"/>
</dbReference>
<dbReference type="GO" id="GO:0016853">
    <property type="term" value="F:isomerase activity"/>
    <property type="evidence" value="ECO:0007669"/>
    <property type="project" value="UniProtKB-KW"/>
</dbReference>
<feature type="coiled-coil region" evidence="9">
    <location>
        <begin position="338"/>
        <end position="365"/>
    </location>
</feature>
<dbReference type="Gene3D" id="3.30.260.10">
    <property type="entry name" value="TCP-1-like chaperonin intermediate domain"/>
    <property type="match status" value="1"/>
</dbReference>
<dbReference type="GO" id="GO:0140662">
    <property type="term" value="F:ATP-dependent protein folding chaperone"/>
    <property type="evidence" value="ECO:0007669"/>
    <property type="project" value="InterPro"/>
</dbReference>
<dbReference type="InterPro" id="IPR027409">
    <property type="entry name" value="GroEL-like_apical_dom_sf"/>
</dbReference>
<dbReference type="GO" id="GO:0005737">
    <property type="term" value="C:cytoplasm"/>
    <property type="evidence" value="ECO:0007669"/>
    <property type="project" value="UniProtKB-SubCell"/>
</dbReference>
<comment type="function">
    <text evidence="6 8">Together with its co-chaperonin GroES, plays an essential role in assisting protein folding. The GroEL-GroES system forms a nano-cage that allows encapsulation of the non-native substrate proteins and provides a physical environment optimized to promote and accelerate protein folding.</text>
</comment>
<comment type="caution">
    <text evidence="11">The sequence shown here is derived from an EMBL/GenBank/DDBJ whole genome shotgun (WGS) entry which is preliminary data.</text>
</comment>
<dbReference type="Pfam" id="PF00118">
    <property type="entry name" value="Cpn60_TCP1"/>
    <property type="match status" value="1"/>
</dbReference>
<evidence type="ECO:0000313" key="11">
    <source>
        <dbReference type="EMBL" id="KKS98203.1"/>
    </source>
</evidence>
<dbReference type="HAMAP" id="MF_00600">
    <property type="entry name" value="CH60"/>
    <property type="match status" value="1"/>
</dbReference>
<dbReference type="SUPFAM" id="SSF54849">
    <property type="entry name" value="GroEL-intermediate domain like"/>
    <property type="match status" value="1"/>
</dbReference>
<dbReference type="GO" id="GO:0005524">
    <property type="term" value="F:ATP binding"/>
    <property type="evidence" value="ECO:0007669"/>
    <property type="project" value="UniProtKB-UniRule"/>
</dbReference>
<dbReference type="InterPro" id="IPR001844">
    <property type="entry name" value="Cpn60/GroEL"/>
</dbReference>
<comment type="caution">
    <text evidence="6">Lacks conserved residue(s) required for the propagation of feature annotation.</text>
</comment>
<dbReference type="InterPro" id="IPR027413">
    <property type="entry name" value="GROEL-like_equatorial_sf"/>
</dbReference>
<feature type="compositionally biased region" description="Gly residues" evidence="10">
    <location>
        <begin position="537"/>
        <end position="550"/>
    </location>
</feature>
<feature type="region of interest" description="Disordered" evidence="10">
    <location>
        <begin position="529"/>
        <end position="550"/>
    </location>
</feature>